<keyword evidence="5 10" id="KW-0067">ATP-binding</keyword>
<keyword evidence="4 10" id="KW-0547">Nucleotide-binding</keyword>
<evidence type="ECO:0000256" key="1">
    <source>
        <dbReference type="ARBA" id="ARBA00005187"/>
    </source>
</evidence>
<dbReference type="Pfam" id="PF13537">
    <property type="entry name" value="GATase_7"/>
    <property type="match status" value="1"/>
</dbReference>
<dbReference type="EMBL" id="JFBT01000001">
    <property type="protein sequence ID" value="EXG80507.1"/>
    <property type="molecule type" value="Genomic_DNA"/>
</dbReference>
<dbReference type="HOGENOM" id="CLU_014658_3_3_11"/>
<feature type="binding site" evidence="10">
    <location>
        <position position="266"/>
    </location>
    <ligand>
        <name>ATP</name>
        <dbReference type="ChEBI" id="CHEBI:30616"/>
    </ligand>
</feature>
<feature type="domain" description="Glutamine amidotransferase type-2" evidence="11">
    <location>
        <begin position="2"/>
        <end position="216"/>
    </location>
</feature>
<evidence type="ECO:0000256" key="9">
    <source>
        <dbReference type="PIRSR" id="PIRSR001589-1"/>
    </source>
</evidence>
<dbReference type="PIRSF" id="PIRSF001589">
    <property type="entry name" value="Asn_synthetase_glu-h"/>
    <property type="match status" value="1"/>
</dbReference>
<evidence type="ECO:0000256" key="6">
    <source>
        <dbReference type="ARBA" id="ARBA00022888"/>
    </source>
</evidence>
<evidence type="ECO:0000313" key="12">
    <source>
        <dbReference type="EMBL" id="EXG80507.1"/>
    </source>
</evidence>
<organism evidence="12 13">
    <name type="scientific">Cryptosporangium arvum DSM 44712</name>
    <dbReference type="NCBI Taxonomy" id="927661"/>
    <lineage>
        <taxon>Bacteria</taxon>
        <taxon>Bacillati</taxon>
        <taxon>Actinomycetota</taxon>
        <taxon>Actinomycetes</taxon>
        <taxon>Cryptosporangiales</taxon>
        <taxon>Cryptosporangiaceae</taxon>
        <taxon>Cryptosporangium</taxon>
    </lineage>
</organism>
<evidence type="ECO:0000256" key="8">
    <source>
        <dbReference type="ARBA" id="ARBA00048741"/>
    </source>
</evidence>
<dbReference type="Proteomes" id="UP000021053">
    <property type="component" value="Unassembled WGS sequence"/>
</dbReference>
<comment type="pathway">
    <text evidence="1">Amino-acid biosynthesis; L-asparagine biosynthesis; L-asparagine from L-aspartate (L-Gln route): step 1/1.</text>
</comment>
<dbReference type="InterPro" id="IPR014729">
    <property type="entry name" value="Rossmann-like_a/b/a_fold"/>
</dbReference>
<dbReference type="InterPro" id="IPR033738">
    <property type="entry name" value="AsnB_N"/>
</dbReference>
<evidence type="ECO:0000256" key="7">
    <source>
        <dbReference type="ARBA" id="ARBA00022962"/>
    </source>
</evidence>
<dbReference type="GO" id="GO:0004066">
    <property type="term" value="F:asparagine synthase (glutamine-hydrolyzing) activity"/>
    <property type="evidence" value="ECO:0007669"/>
    <property type="project" value="UniProtKB-EC"/>
</dbReference>
<dbReference type="Gene3D" id="3.40.50.620">
    <property type="entry name" value="HUPs"/>
    <property type="match status" value="1"/>
</dbReference>
<feature type="active site" description="For GATase activity" evidence="9">
    <location>
        <position position="2"/>
    </location>
</feature>
<dbReference type="Pfam" id="PF00733">
    <property type="entry name" value="Asn_synthase"/>
    <property type="match status" value="1"/>
</dbReference>
<dbReference type="EC" id="6.3.5.4" evidence="3"/>
<protein>
    <recommendedName>
        <fullName evidence="3">asparagine synthase (glutamine-hydrolyzing)</fullName>
        <ecNumber evidence="3">6.3.5.4</ecNumber>
    </recommendedName>
</protein>
<evidence type="ECO:0000256" key="5">
    <source>
        <dbReference type="ARBA" id="ARBA00022840"/>
    </source>
</evidence>
<evidence type="ECO:0000313" key="13">
    <source>
        <dbReference type="Proteomes" id="UP000021053"/>
    </source>
</evidence>
<name>A0A010ZTF5_9ACTN</name>
<dbReference type="PROSITE" id="PS51278">
    <property type="entry name" value="GATASE_TYPE_2"/>
    <property type="match status" value="1"/>
</dbReference>
<dbReference type="Gene3D" id="3.60.20.10">
    <property type="entry name" value="Glutamine Phosphoribosylpyrophosphate, subunit 1, domain 1"/>
    <property type="match status" value="1"/>
</dbReference>
<evidence type="ECO:0000256" key="3">
    <source>
        <dbReference type="ARBA" id="ARBA00012737"/>
    </source>
</evidence>
<dbReference type="GO" id="GO:0005829">
    <property type="term" value="C:cytosol"/>
    <property type="evidence" value="ECO:0007669"/>
    <property type="project" value="TreeGrafter"/>
</dbReference>
<dbReference type="InterPro" id="IPR006426">
    <property type="entry name" value="Asn_synth_AEB"/>
</dbReference>
<dbReference type="OrthoDB" id="9763290at2"/>
<dbReference type="GO" id="GO:0005524">
    <property type="term" value="F:ATP binding"/>
    <property type="evidence" value="ECO:0007669"/>
    <property type="project" value="UniProtKB-KW"/>
</dbReference>
<dbReference type="PANTHER" id="PTHR43284">
    <property type="entry name" value="ASPARAGINE SYNTHETASE (GLUTAMINE-HYDROLYZING)"/>
    <property type="match status" value="1"/>
</dbReference>
<feature type="binding site" evidence="10">
    <location>
        <position position="98"/>
    </location>
    <ligand>
        <name>L-glutamine</name>
        <dbReference type="ChEBI" id="CHEBI:58359"/>
    </ligand>
</feature>
<comment type="caution">
    <text evidence="12">The sequence shown here is derived from an EMBL/GenBank/DDBJ whole genome shotgun (WGS) entry which is preliminary data.</text>
</comment>
<dbReference type="PATRIC" id="fig|927661.3.peg.1559"/>
<dbReference type="InterPro" id="IPR029055">
    <property type="entry name" value="Ntn_hydrolases_N"/>
</dbReference>
<evidence type="ECO:0000256" key="2">
    <source>
        <dbReference type="ARBA" id="ARBA00005752"/>
    </source>
</evidence>
<sequence length="629" mass="67478">MCGIAAVFSLGDRPLVLADRGTAAAMADAQRHRGPDSASVNDATHSAMRFGRLTVNGGPDGEQPFTDPTGRWLIAVNGEIYNHAELRRRHRLPASDADCRVLADLVPLLGDATFAQLRGMFAAVILDSRERTLRLVRDPFGTKPLFWAVRGDRLYVASELKGLFASGRVAAEPDWADVLTGSAFLSARRGVLRDDVTHFRDVHTVPPGAIVTVDLATGAIGSRRYHSWAIGTGPVTEPEEYVDEYRRLLRRAVDRACLSDAPVTLLLSGGIDSVAVAALAAEHRQLTAWTVLSASTQDTDYPAAVRAAAGLGLPLGTADTRTTEQALDLADWCWVLRTTETPLAGPEQYYKLATLHAARTAGDPYTVVLTGQGSDEFNGGYSAGFAHDPPGGWDGFLDALRLGRQRHALDRLPGATRALGEHLPEQWLNDDWLRTQIPDLPSDPYEYWITAMRAGLQQYNCWHEDRMAAAFSAESRPVFLDVDLVAHALSVPPELRPDLLWDKRILRQAITPLLPDPALADRPKGAFHLQAGQRIGQAAIVGLLTRHGDALIEMATAGPTGSRVLAPSALRTGLATVVADPDLTGLNSLLRLLSLGALETLLSADSPSAVPGPAVTGAGAGELIAGVQR</sequence>
<keyword evidence="6 9" id="KW-0061">Asparagine biosynthesis</keyword>
<evidence type="ECO:0000256" key="10">
    <source>
        <dbReference type="PIRSR" id="PIRSR001589-2"/>
    </source>
</evidence>
<dbReference type="SUPFAM" id="SSF52402">
    <property type="entry name" value="Adenine nucleotide alpha hydrolases-like"/>
    <property type="match status" value="1"/>
</dbReference>
<dbReference type="InterPro" id="IPR051786">
    <property type="entry name" value="ASN_synthetase/amidase"/>
</dbReference>
<keyword evidence="13" id="KW-1185">Reference proteome</keyword>
<keyword evidence="9" id="KW-0028">Amino-acid biosynthesis</keyword>
<dbReference type="GO" id="GO:0006529">
    <property type="term" value="P:asparagine biosynthetic process"/>
    <property type="evidence" value="ECO:0007669"/>
    <property type="project" value="UniProtKB-KW"/>
</dbReference>
<keyword evidence="7 9" id="KW-0315">Glutamine amidotransferase</keyword>
<evidence type="ECO:0000259" key="11">
    <source>
        <dbReference type="PROSITE" id="PS51278"/>
    </source>
</evidence>
<dbReference type="PANTHER" id="PTHR43284:SF1">
    <property type="entry name" value="ASPARAGINE SYNTHETASE"/>
    <property type="match status" value="1"/>
</dbReference>
<dbReference type="CDD" id="cd00712">
    <property type="entry name" value="AsnB"/>
    <property type="match status" value="1"/>
</dbReference>
<proteinExistence type="inferred from homology"/>
<dbReference type="CDD" id="cd01991">
    <property type="entry name" value="Asn_synthase_B_C"/>
    <property type="match status" value="1"/>
</dbReference>
<dbReference type="SUPFAM" id="SSF56235">
    <property type="entry name" value="N-terminal nucleophile aminohydrolases (Ntn hydrolases)"/>
    <property type="match status" value="1"/>
</dbReference>
<gene>
    <name evidence="12" type="ORF">CryarDRAFT_1587</name>
</gene>
<comment type="catalytic activity">
    <reaction evidence="8">
        <text>L-aspartate + L-glutamine + ATP + H2O = L-asparagine + L-glutamate + AMP + diphosphate + H(+)</text>
        <dbReference type="Rhea" id="RHEA:12228"/>
        <dbReference type="ChEBI" id="CHEBI:15377"/>
        <dbReference type="ChEBI" id="CHEBI:15378"/>
        <dbReference type="ChEBI" id="CHEBI:29985"/>
        <dbReference type="ChEBI" id="CHEBI:29991"/>
        <dbReference type="ChEBI" id="CHEBI:30616"/>
        <dbReference type="ChEBI" id="CHEBI:33019"/>
        <dbReference type="ChEBI" id="CHEBI:58048"/>
        <dbReference type="ChEBI" id="CHEBI:58359"/>
        <dbReference type="ChEBI" id="CHEBI:456215"/>
        <dbReference type="EC" id="6.3.5.4"/>
    </reaction>
</comment>
<dbReference type="AlphaFoldDB" id="A0A010ZTF5"/>
<comment type="similarity">
    <text evidence="2">Belongs to the asparagine synthetase family.</text>
</comment>
<reference evidence="12 13" key="1">
    <citation type="submission" date="2013-07" db="EMBL/GenBank/DDBJ databases">
        <authorList>
            <consortium name="DOE Joint Genome Institute"/>
            <person name="Eisen J."/>
            <person name="Huntemann M."/>
            <person name="Han J."/>
            <person name="Chen A."/>
            <person name="Kyrpides N."/>
            <person name="Mavromatis K."/>
            <person name="Markowitz V."/>
            <person name="Palaniappan K."/>
            <person name="Ivanova N."/>
            <person name="Schaumberg A."/>
            <person name="Pati A."/>
            <person name="Liolios K."/>
            <person name="Nordberg H.P."/>
            <person name="Cantor M.N."/>
            <person name="Hua S.X."/>
            <person name="Woyke T."/>
        </authorList>
    </citation>
    <scope>NUCLEOTIDE SEQUENCE [LARGE SCALE GENOMIC DNA]</scope>
    <source>
        <strain evidence="12 13">DSM 44712</strain>
    </source>
</reference>
<dbReference type="InterPro" id="IPR001962">
    <property type="entry name" value="Asn_synthase"/>
</dbReference>
<accession>A0A010ZTF5</accession>
<dbReference type="InterPro" id="IPR017932">
    <property type="entry name" value="GATase_2_dom"/>
</dbReference>
<evidence type="ECO:0000256" key="4">
    <source>
        <dbReference type="ARBA" id="ARBA00022741"/>
    </source>
</evidence>